<dbReference type="SUPFAM" id="SSF56954">
    <property type="entry name" value="Outer membrane efflux proteins (OEP)"/>
    <property type="match status" value="1"/>
</dbReference>
<dbReference type="Proteomes" id="UP001170713">
    <property type="component" value="Unassembled WGS sequence"/>
</dbReference>
<proteinExistence type="inferred from homology"/>
<dbReference type="Gene3D" id="2.20.200.10">
    <property type="entry name" value="Outer membrane efflux proteins (OEP)"/>
    <property type="match status" value="1"/>
</dbReference>
<comment type="similarity">
    <text evidence="1 2">Belongs to the outer membrane factor (OMF) (TC 1.B.17) family.</text>
</comment>
<dbReference type="Gene3D" id="1.20.1600.10">
    <property type="entry name" value="Outer membrane efflux proteins (OEP)"/>
    <property type="match status" value="1"/>
</dbReference>
<dbReference type="PANTHER" id="PTHR30203">
    <property type="entry name" value="OUTER MEMBRANE CATION EFFLUX PROTEIN"/>
    <property type="match status" value="1"/>
</dbReference>
<keyword evidence="2" id="KW-0472">Membrane</keyword>
<dbReference type="PANTHER" id="PTHR30203:SF25">
    <property type="entry name" value="OUTER MEMBRANE PROTEIN-RELATED"/>
    <property type="match status" value="1"/>
</dbReference>
<keyword evidence="2" id="KW-0564">Palmitate</keyword>
<reference evidence="3" key="1">
    <citation type="journal article" date="2023" name="Microorganisms">
        <title>Genomic Characterization of Arcobacter butzleri Strains Isolated from Various Sources in Lithuania.</title>
        <authorList>
            <person name="Uljanovas D."/>
            <person name="Golz G."/>
            <person name="Fleischmann S."/>
            <person name="Kudirkiene E."/>
            <person name="Kasetiene N."/>
            <person name="Grineviciene A."/>
            <person name="Tamuleviciene E."/>
            <person name="Aksomaitiene J."/>
            <person name="Alter T."/>
            <person name="Malakauskas M."/>
        </authorList>
    </citation>
    <scope>NUCLEOTIDE SEQUENCE</scope>
    <source>
        <strain evidence="3">W48</strain>
    </source>
</reference>
<dbReference type="AlphaFoldDB" id="A0AAW7Q7A3"/>
<organism evidence="3 4">
    <name type="scientific">Aliarcobacter butzleri</name>
    <dbReference type="NCBI Taxonomy" id="28197"/>
    <lineage>
        <taxon>Bacteria</taxon>
        <taxon>Pseudomonadati</taxon>
        <taxon>Campylobacterota</taxon>
        <taxon>Epsilonproteobacteria</taxon>
        <taxon>Campylobacterales</taxon>
        <taxon>Arcobacteraceae</taxon>
        <taxon>Aliarcobacter</taxon>
    </lineage>
</organism>
<dbReference type="EMBL" id="JAQJJC010000018">
    <property type="protein sequence ID" value="MDN5114988.1"/>
    <property type="molecule type" value="Genomic_DNA"/>
</dbReference>
<comment type="caution">
    <text evidence="3">The sequence shown here is derived from an EMBL/GenBank/DDBJ whole genome shotgun (WGS) entry which is preliminary data.</text>
</comment>
<keyword evidence="2" id="KW-1134">Transmembrane beta strand</keyword>
<gene>
    <name evidence="3" type="ORF">PJV88_10140</name>
</gene>
<accession>A0AAW7Q7A3</accession>
<dbReference type="InterPro" id="IPR003423">
    <property type="entry name" value="OMP_efflux"/>
</dbReference>
<evidence type="ECO:0000256" key="1">
    <source>
        <dbReference type="ARBA" id="ARBA00007613"/>
    </source>
</evidence>
<dbReference type="Pfam" id="PF02321">
    <property type="entry name" value="OEP"/>
    <property type="match status" value="2"/>
</dbReference>
<dbReference type="GO" id="GO:0005886">
    <property type="term" value="C:plasma membrane"/>
    <property type="evidence" value="ECO:0007669"/>
    <property type="project" value="UniProtKB-SubCell"/>
</dbReference>
<dbReference type="InterPro" id="IPR010131">
    <property type="entry name" value="MdtP/NodT-like"/>
</dbReference>
<protein>
    <submittedName>
        <fullName evidence="3">Efflux transporter outer membrane subunit</fullName>
    </submittedName>
</protein>
<comment type="subcellular location">
    <subcellularLocation>
        <location evidence="2">Cell membrane</location>
        <topology evidence="2">Lipid-anchor</topology>
    </subcellularLocation>
</comment>
<name>A0AAW7Q7A3_9BACT</name>
<keyword evidence="2" id="KW-0812">Transmembrane</keyword>
<dbReference type="GO" id="GO:0015562">
    <property type="term" value="F:efflux transmembrane transporter activity"/>
    <property type="evidence" value="ECO:0007669"/>
    <property type="project" value="InterPro"/>
</dbReference>
<reference evidence="3" key="2">
    <citation type="submission" date="2023-01" db="EMBL/GenBank/DDBJ databases">
        <authorList>
            <person name="Uljanovas D."/>
        </authorList>
    </citation>
    <scope>NUCLEOTIDE SEQUENCE</scope>
    <source>
        <strain evidence="3">W48</strain>
    </source>
</reference>
<keyword evidence="2" id="KW-0449">Lipoprotein</keyword>
<evidence type="ECO:0000313" key="3">
    <source>
        <dbReference type="EMBL" id="MDN5114988.1"/>
    </source>
</evidence>
<dbReference type="RefSeq" id="WP_301343291.1">
    <property type="nucleotide sequence ID" value="NZ_JAQJJC010000018.1"/>
</dbReference>
<dbReference type="NCBIfam" id="TIGR01845">
    <property type="entry name" value="outer_NodT"/>
    <property type="match status" value="1"/>
</dbReference>
<sequence length="484" mass="53802">MQKKELNYFKMSTQTLKIITSSTIVLLLNACAVGPDYNGVPNIQYENLHNVNPNEDINNKENLDKWWLNFNDPELEKIIEQVLKENLDLNASLARIEQARAVAQYAGAKLLPTVDFDANASRIHQSLESQNGAIASQFPGYDRNTNLYNIGMGASWEIDLFGGLRRANEAAIAQAQVAEAAHLGTRISVTAEAADAYFQIKGLQKQLNITTDIVETNEKLLNLIKIRKEYGTANNHDIANIEARLKSAQANIPILKIALESQYNRLDILIGAQAGTYSNKLIKLNDSSNIPILTSSLSVNELLHRRPDIIVAERKLVASNANIGVATSDYYPKFSISSLLGFESMNSSNLFQSTTFQPQAIAGLRWRLFDFGKVDAQIKQAKGVYAEELALYKKSVLNATQDVENAFMALTQYKYQTELFTKKQYALNQAYKLTQADFNEGISSLVEVLIAKNDLLLSDNELTVAKTNTFRSVVSSYRALGGGW</sequence>
<evidence type="ECO:0000313" key="4">
    <source>
        <dbReference type="Proteomes" id="UP001170713"/>
    </source>
</evidence>
<evidence type="ECO:0000256" key="2">
    <source>
        <dbReference type="RuleBase" id="RU362097"/>
    </source>
</evidence>